<keyword evidence="1" id="KW-0449">Lipoprotein</keyword>
<sequence length="106" mass="12042">MKIKKNVFIFAIFLLNGCGTIRSLQDQNDLRQDMRTRNSHCTTTPYMYGGITYNFCMLNADNDNPKRPDLGLHLTVFDIGLSLAADTALLPYSIYNQIKFGSRTID</sequence>
<organism evidence="1 2">
    <name type="scientific">Pseudomonas typographi</name>
    <dbReference type="NCBI Taxonomy" id="2715964"/>
    <lineage>
        <taxon>Bacteria</taxon>
        <taxon>Pseudomonadati</taxon>
        <taxon>Pseudomonadota</taxon>
        <taxon>Gammaproteobacteria</taxon>
        <taxon>Pseudomonadales</taxon>
        <taxon>Pseudomonadaceae</taxon>
        <taxon>Pseudomonas</taxon>
    </lineage>
</organism>
<comment type="caution">
    <text evidence="1">The sequence shown here is derived from an EMBL/GenBank/DDBJ whole genome shotgun (WGS) entry which is preliminary data.</text>
</comment>
<proteinExistence type="predicted"/>
<reference evidence="1 2" key="1">
    <citation type="journal article" date="2020" name="Insects">
        <title>Bacteria Belonging to Pseudomonas typographi sp. nov. from the Bark Beetle Ips typographus Have Genomic Potential to Aid in the Host Ecology.</title>
        <authorList>
            <person name="Peral-Aranega E."/>
            <person name="Saati-Santamaria Z."/>
            <person name="Kolarik M."/>
            <person name="Rivas R."/>
            <person name="Garcia-Fraile P."/>
        </authorList>
    </citation>
    <scope>NUCLEOTIDE SEQUENCE [LARGE SCALE GENOMIC DNA]</scope>
    <source>
        <strain evidence="1 2">CA3A</strain>
    </source>
</reference>
<accession>A0ABR7Z813</accession>
<keyword evidence="2" id="KW-1185">Reference proteome</keyword>
<dbReference type="Pfam" id="PF07119">
    <property type="entry name" value="DUF1375"/>
    <property type="match status" value="1"/>
</dbReference>
<protein>
    <submittedName>
        <fullName evidence="1">YceK/YidQ family lipoprotein</fullName>
    </submittedName>
</protein>
<dbReference type="Proteomes" id="UP000805841">
    <property type="component" value="Unassembled WGS sequence"/>
</dbReference>
<evidence type="ECO:0000313" key="2">
    <source>
        <dbReference type="Proteomes" id="UP000805841"/>
    </source>
</evidence>
<evidence type="ECO:0000313" key="1">
    <source>
        <dbReference type="EMBL" id="MBD1601463.1"/>
    </source>
</evidence>
<dbReference type="InterPro" id="IPR010780">
    <property type="entry name" value="DUF1375"/>
</dbReference>
<name>A0ABR7Z813_9PSED</name>
<dbReference type="EMBL" id="JAAOCA010000035">
    <property type="protein sequence ID" value="MBD1601463.1"/>
    <property type="molecule type" value="Genomic_DNA"/>
</dbReference>
<gene>
    <name evidence="1" type="ORF">HAQ05_22560</name>
</gene>